<accession>A0ABZ0YI54</accession>
<dbReference type="EMBL" id="CP140255">
    <property type="protein sequence ID" value="WQH11785.1"/>
    <property type="molecule type" value="Genomic_DNA"/>
</dbReference>
<dbReference type="RefSeq" id="WP_223288978.1">
    <property type="nucleotide sequence ID" value="NZ_CP140255.1"/>
</dbReference>
<organism evidence="3 4">
    <name type="scientific">Vreelandella neptunia</name>
    <dbReference type="NCBI Taxonomy" id="115551"/>
    <lineage>
        <taxon>Bacteria</taxon>
        <taxon>Pseudomonadati</taxon>
        <taxon>Pseudomonadota</taxon>
        <taxon>Gammaproteobacteria</taxon>
        <taxon>Oceanospirillales</taxon>
        <taxon>Halomonadaceae</taxon>
        <taxon>Vreelandella</taxon>
    </lineage>
</organism>
<name>A0ABZ0YI54_9GAMM</name>
<gene>
    <name evidence="3" type="ORF">SR894_16725</name>
</gene>
<evidence type="ECO:0000256" key="1">
    <source>
        <dbReference type="ARBA" id="ARBA00022490"/>
    </source>
</evidence>
<dbReference type="SUPFAM" id="SSF52540">
    <property type="entry name" value="P-loop containing nucleoside triphosphate hydrolases"/>
    <property type="match status" value="1"/>
</dbReference>
<reference evidence="3 4" key="1">
    <citation type="submission" date="2023-11" db="EMBL/GenBank/DDBJ databases">
        <title>MicrobeMod: A computational toolkit for identifying prokaryotic methylation and restriction-modification with nanopore sequencing.</title>
        <authorList>
            <person name="Crits-Christoph A."/>
            <person name="Kang S.C."/>
            <person name="Lee H."/>
            <person name="Ostrov N."/>
        </authorList>
    </citation>
    <scope>NUCLEOTIDE SEQUENCE [LARGE SCALE GENOMIC DNA]</scope>
    <source>
        <strain evidence="3 4">ATCC BAA-805</strain>
    </source>
</reference>
<dbReference type="InterPro" id="IPR006073">
    <property type="entry name" value="GTP-bd"/>
</dbReference>
<dbReference type="InterPro" id="IPR027417">
    <property type="entry name" value="P-loop_NTPase"/>
</dbReference>
<dbReference type="PANTHER" id="PTHR42714:SF2">
    <property type="entry name" value="TRNA MODIFICATION GTPASE GTPBP3, MITOCHONDRIAL"/>
    <property type="match status" value="1"/>
</dbReference>
<evidence type="ECO:0000259" key="2">
    <source>
        <dbReference type="Pfam" id="PF01926"/>
    </source>
</evidence>
<protein>
    <submittedName>
        <fullName evidence="3">GTPase</fullName>
    </submittedName>
</protein>
<evidence type="ECO:0000313" key="4">
    <source>
        <dbReference type="Proteomes" id="UP001324794"/>
    </source>
</evidence>
<dbReference type="Proteomes" id="UP001324794">
    <property type="component" value="Chromosome"/>
</dbReference>
<evidence type="ECO:0000313" key="3">
    <source>
        <dbReference type="EMBL" id="WQH11785.1"/>
    </source>
</evidence>
<dbReference type="Pfam" id="PF01926">
    <property type="entry name" value="MMR_HSR1"/>
    <property type="match status" value="1"/>
</dbReference>
<sequence>MTSSNSRLIQEVENFAQSFEQINAGEEALMEIRDHFIKKVTRISPVRSELQESNPLMEAAKAVERQLAGVISKWAEDWDAGKTTRELSQHFYDKAILLVFGKVNAGKSSLCNYVASLFTADKVKFFYLEEGELCYTQEPFLEGITETTARIQGVELDGKLVLLDSPGLHSVTDENGELTRRFTDSADAVLWLTPSTSPGQVQELDDLKIEMESGKPLLPVITRSDVREEDCDDEGNLFSILINKSPENRKEQEEDVYRRSMEKLGSQTEVRHPLSVSVHAYKESQDSKHDWQASGLAELDSRMAGLVNVASDYKPRKARQQIINYLDRSVRSSIQIELLPKIDELDQLISYETLSLTQRRQETLTKLQQELAERVTDWAEELKANKDRSQLASRINTLVTERLFAVMRHSVESFVGNVNTILVEIDVEDIGDFTDVEIEYSKETGRAMQAAASAGGAIAGAAAGSFLGPVGTIVGGIVGSLAGGAGGEYLVETEIVKEQVGVDATKAVEDTLEKLNQKLPSIIDRAFEPWTQTLTEMKTSSGRIRNEVKAFDNKLSKAKGEIDNEHKCH</sequence>
<keyword evidence="4" id="KW-1185">Reference proteome</keyword>
<proteinExistence type="predicted"/>
<dbReference type="PANTHER" id="PTHR42714">
    <property type="entry name" value="TRNA MODIFICATION GTPASE GTPBP3"/>
    <property type="match status" value="1"/>
</dbReference>
<keyword evidence="1" id="KW-0963">Cytoplasm</keyword>
<feature type="domain" description="G" evidence="2">
    <location>
        <begin position="98"/>
        <end position="221"/>
    </location>
</feature>
<dbReference type="Gene3D" id="3.40.50.300">
    <property type="entry name" value="P-loop containing nucleotide triphosphate hydrolases"/>
    <property type="match status" value="1"/>
</dbReference>